<comment type="caution">
    <text evidence="1">The sequence shown here is derived from an EMBL/GenBank/DDBJ whole genome shotgun (WGS) entry which is preliminary data.</text>
</comment>
<protein>
    <submittedName>
        <fullName evidence="1">Uncharacterized protein</fullName>
    </submittedName>
</protein>
<reference evidence="1 2" key="1">
    <citation type="journal article" date="2013" name="BMC Genomics">
        <title>Comparative genomics of Campylobacter concisus isolates reveals genetic diversity and provides insights into disease association.</title>
        <authorList>
            <person name="Deshpande N.P."/>
            <person name="Kaakoush N.O."/>
            <person name="Wilkins M.R."/>
            <person name="Mitchell H.M."/>
        </authorList>
    </citation>
    <scope>NUCLEOTIDE SEQUENCE [LARGE SCALE GENOMIC DNA]</scope>
    <source>
        <strain evidence="1 2">UNSWCS</strain>
    </source>
</reference>
<proteinExistence type="predicted"/>
<gene>
    <name evidence="1" type="ORF">UNSWCS_1466</name>
</gene>
<dbReference type="Proteomes" id="UP000016620">
    <property type="component" value="Unassembled WGS sequence"/>
</dbReference>
<name>U2GLL0_9BACT</name>
<dbReference type="EMBL" id="ANNG01000017">
    <property type="protein sequence ID" value="ERJ28969.1"/>
    <property type="molecule type" value="Genomic_DNA"/>
</dbReference>
<sequence length="41" mass="4981">MDSVKFFSIKCLKSYKNEQEHKKNFLLVQAGLKAWYFRNCH</sequence>
<accession>U2GLL0</accession>
<organism evidence="1 2">
    <name type="scientific">Campylobacter concisus UNSWCS</name>
    <dbReference type="NCBI Taxonomy" id="1242968"/>
    <lineage>
        <taxon>Bacteria</taxon>
        <taxon>Pseudomonadati</taxon>
        <taxon>Campylobacterota</taxon>
        <taxon>Epsilonproteobacteria</taxon>
        <taxon>Campylobacterales</taxon>
        <taxon>Campylobacteraceae</taxon>
        <taxon>Campylobacter</taxon>
    </lineage>
</organism>
<dbReference type="PATRIC" id="fig|1242968.3.peg.1082"/>
<evidence type="ECO:0000313" key="2">
    <source>
        <dbReference type="Proteomes" id="UP000016620"/>
    </source>
</evidence>
<dbReference type="AlphaFoldDB" id="U2GLL0"/>
<evidence type="ECO:0000313" key="1">
    <source>
        <dbReference type="EMBL" id="ERJ28969.1"/>
    </source>
</evidence>
<dbReference type="RefSeq" id="WP_021087602.1">
    <property type="nucleotide sequence ID" value="NZ_ANNG01000017.1"/>
</dbReference>